<dbReference type="GO" id="GO:0008270">
    <property type="term" value="F:zinc ion binding"/>
    <property type="evidence" value="ECO:0007669"/>
    <property type="project" value="InterPro"/>
</dbReference>
<dbReference type="EMBL" id="JAGTJQ010000009">
    <property type="protein sequence ID" value="KAH7024970.1"/>
    <property type="molecule type" value="Genomic_DNA"/>
</dbReference>
<dbReference type="RefSeq" id="XP_046008518.1">
    <property type="nucleotide sequence ID" value="XM_046155095.1"/>
</dbReference>
<dbReference type="Gene3D" id="4.10.240.10">
    <property type="entry name" value="Zn(2)-C6 fungal-type DNA-binding domain"/>
    <property type="match status" value="1"/>
</dbReference>
<dbReference type="SUPFAM" id="SSF57701">
    <property type="entry name" value="Zn2/Cys6 DNA-binding domain"/>
    <property type="match status" value="1"/>
</dbReference>
<keyword evidence="4" id="KW-1185">Reference proteome</keyword>
<organism evidence="3 4">
    <name type="scientific">Microdochium trichocladiopsis</name>
    <dbReference type="NCBI Taxonomy" id="1682393"/>
    <lineage>
        <taxon>Eukaryota</taxon>
        <taxon>Fungi</taxon>
        <taxon>Dikarya</taxon>
        <taxon>Ascomycota</taxon>
        <taxon>Pezizomycotina</taxon>
        <taxon>Sordariomycetes</taxon>
        <taxon>Xylariomycetidae</taxon>
        <taxon>Xylariales</taxon>
        <taxon>Microdochiaceae</taxon>
        <taxon>Microdochium</taxon>
    </lineage>
</organism>
<dbReference type="InterPro" id="IPR053157">
    <property type="entry name" value="Sterol_Uptake_Regulator"/>
</dbReference>
<dbReference type="OrthoDB" id="3031538at2759"/>
<dbReference type="AlphaFoldDB" id="A0A9P9BM07"/>
<comment type="caution">
    <text evidence="3">The sequence shown here is derived from an EMBL/GenBank/DDBJ whole genome shotgun (WGS) entry which is preliminary data.</text>
</comment>
<dbReference type="GO" id="GO:0001228">
    <property type="term" value="F:DNA-binding transcription activator activity, RNA polymerase II-specific"/>
    <property type="evidence" value="ECO:0007669"/>
    <property type="project" value="TreeGrafter"/>
</dbReference>
<dbReference type="Proteomes" id="UP000756346">
    <property type="component" value="Unassembled WGS sequence"/>
</dbReference>
<dbReference type="PANTHER" id="PTHR47784:SF9">
    <property type="entry name" value="ZN(II)2CYS6 TRANSCRIPTION FACTOR (EUROFUNG)"/>
    <property type="match status" value="1"/>
</dbReference>
<sequence length="431" mass="48446">MNPFRVLSTKDFDPEIPGYRRRVKHAKSTTGCIMCKAKRVKCDEAKPVCARCHRNRRVCRYPQAPAGVLAMPSPPSSDDDVPGTPSRQLLHHCQTHWADIFPGFDQNEAFLSTFKSSPLVRSVCHAIAASHLRFVHPPHQPHVLAEYSHRAVALDAYKQQLGLTAAQLGQSGVNAMLLGAMLFSLLAFPLSPAEHEARAVSSRSPWLTRDHDADLGWLTFQAGVGPLMRSVLRYLPRACQFLITIFSPQAGGAMFPNVALQPPPVPRLWAQFFELDEEDLFAQSSVPATASSSSTPTSGPPPLASSVRLLVRMTALVRGLEPTPANSVAYLSFMFKAQRDFRALLLTEHPRAWWLYGYWAGLMRRFPNLWWCRERADGQYASVKEWLARVDVDRKDRKIWGQMMDEYHAASEYPPPELEMVFPPDEEEAEE</sequence>
<evidence type="ECO:0000256" key="1">
    <source>
        <dbReference type="ARBA" id="ARBA00023242"/>
    </source>
</evidence>
<proteinExistence type="predicted"/>
<dbReference type="Pfam" id="PF00172">
    <property type="entry name" value="Zn_clus"/>
    <property type="match status" value="1"/>
</dbReference>
<dbReference type="CDD" id="cd00067">
    <property type="entry name" value="GAL4"/>
    <property type="match status" value="1"/>
</dbReference>
<name>A0A9P9BM07_9PEZI</name>
<evidence type="ECO:0000259" key="2">
    <source>
        <dbReference type="PROSITE" id="PS50048"/>
    </source>
</evidence>
<evidence type="ECO:0000313" key="3">
    <source>
        <dbReference type="EMBL" id="KAH7024970.1"/>
    </source>
</evidence>
<keyword evidence="1" id="KW-0539">Nucleus</keyword>
<dbReference type="InterPro" id="IPR001138">
    <property type="entry name" value="Zn2Cys6_DnaBD"/>
</dbReference>
<dbReference type="PROSITE" id="PS50048">
    <property type="entry name" value="ZN2_CY6_FUNGAL_2"/>
    <property type="match status" value="1"/>
</dbReference>
<dbReference type="PROSITE" id="PS00463">
    <property type="entry name" value="ZN2_CY6_FUNGAL_1"/>
    <property type="match status" value="1"/>
</dbReference>
<evidence type="ECO:0000313" key="4">
    <source>
        <dbReference type="Proteomes" id="UP000756346"/>
    </source>
</evidence>
<reference evidence="3" key="1">
    <citation type="journal article" date="2021" name="Nat. Commun.">
        <title>Genetic determinants of endophytism in the Arabidopsis root mycobiome.</title>
        <authorList>
            <person name="Mesny F."/>
            <person name="Miyauchi S."/>
            <person name="Thiergart T."/>
            <person name="Pickel B."/>
            <person name="Atanasova L."/>
            <person name="Karlsson M."/>
            <person name="Huettel B."/>
            <person name="Barry K.W."/>
            <person name="Haridas S."/>
            <person name="Chen C."/>
            <person name="Bauer D."/>
            <person name="Andreopoulos W."/>
            <person name="Pangilinan J."/>
            <person name="LaButti K."/>
            <person name="Riley R."/>
            <person name="Lipzen A."/>
            <person name="Clum A."/>
            <person name="Drula E."/>
            <person name="Henrissat B."/>
            <person name="Kohler A."/>
            <person name="Grigoriev I.V."/>
            <person name="Martin F.M."/>
            <person name="Hacquard S."/>
        </authorList>
    </citation>
    <scope>NUCLEOTIDE SEQUENCE</scope>
    <source>
        <strain evidence="3">MPI-CAGE-CH-0230</strain>
    </source>
</reference>
<dbReference type="InterPro" id="IPR036864">
    <property type="entry name" value="Zn2-C6_fun-type_DNA-bd_sf"/>
</dbReference>
<dbReference type="GeneID" id="70184641"/>
<dbReference type="SMART" id="SM00066">
    <property type="entry name" value="GAL4"/>
    <property type="match status" value="1"/>
</dbReference>
<feature type="domain" description="Zn(2)-C6 fungal-type" evidence="2">
    <location>
        <begin position="31"/>
        <end position="61"/>
    </location>
</feature>
<accession>A0A9P9BM07</accession>
<gene>
    <name evidence="3" type="ORF">B0I36DRAFT_332319</name>
</gene>
<dbReference type="PANTHER" id="PTHR47784">
    <property type="entry name" value="STEROL UPTAKE CONTROL PROTEIN 2"/>
    <property type="match status" value="1"/>
</dbReference>
<protein>
    <recommendedName>
        <fullName evidence="2">Zn(2)-C6 fungal-type domain-containing protein</fullName>
    </recommendedName>
</protein>